<keyword evidence="2" id="KW-1185">Reference proteome</keyword>
<feature type="non-terminal residue" evidence="1">
    <location>
        <position position="1"/>
    </location>
</feature>
<comment type="caution">
    <text evidence="1">The sequence shown here is derived from an EMBL/GenBank/DDBJ whole genome shotgun (WGS) entry which is preliminary data.</text>
</comment>
<name>A0ACC0U2Q9_9AGAM</name>
<protein>
    <submittedName>
        <fullName evidence="1">Uncharacterized protein</fullName>
    </submittedName>
</protein>
<accession>A0ACC0U2Q9</accession>
<reference evidence="1" key="1">
    <citation type="submission" date="2021-03" db="EMBL/GenBank/DDBJ databases">
        <title>Evolutionary priming and transition to the ectomycorrhizal habit in an iconic lineage of mushroom-forming fungi: is preadaptation a requirement?</title>
        <authorList>
            <consortium name="DOE Joint Genome Institute"/>
            <person name="Looney B.P."/>
            <person name="Miyauchi S."/>
            <person name="Morin E."/>
            <person name="Drula E."/>
            <person name="Courty P.E."/>
            <person name="Chicoki N."/>
            <person name="Fauchery L."/>
            <person name="Kohler A."/>
            <person name="Kuo A."/>
            <person name="LaButti K."/>
            <person name="Pangilinan J."/>
            <person name="Lipzen A."/>
            <person name="Riley R."/>
            <person name="Andreopoulos W."/>
            <person name="He G."/>
            <person name="Johnson J."/>
            <person name="Barry K.W."/>
            <person name="Grigoriev I.V."/>
            <person name="Nagy L."/>
            <person name="Hibbett D."/>
            <person name="Henrissat B."/>
            <person name="Matheny P.B."/>
            <person name="Labbe J."/>
            <person name="Martin A.F."/>
        </authorList>
    </citation>
    <scope>NUCLEOTIDE SEQUENCE</scope>
    <source>
        <strain evidence="1">BPL698</strain>
    </source>
</reference>
<evidence type="ECO:0000313" key="1">
    <source>
        <dbReference type="EMBL" id="KAI9456907.1"/>
    </source>
</evidence>
<sequence length="132" mass="14154">YMLHALGMTHVISVGEFALIPPDSSTRTVSTPSTAKTPSSIVMNEGSEQHGSLYIEERKGHIKVLNIKGVCDNGIDTLKPQLAPICEWIDQACEQGGKVLVHCCIGMSCSNNLTKSAHAGKHALLEVKVCLN</sequence>
<organism evidence="1 2">
    <name type="scientific">Russula earlei</name>
    <dbReference type="NCBI Taxonomy" id="71964"/>
    <lineage>
        <taxon>Eukaryota</taxon>
        <taxon>Fungi</taxon>
        <taxon>Dikarya</taxon>
        <taxon>Basidiomycota</taxon>
        <taxon>Agaricomycotina</taxon>
        <taxon>Agaricomycetes</taxon>
        <taxon>Russulales</taxon>
        <taxon>Russulaceae</taxon>
        <taxon>Russula</taxon>
    </lineage>
</organism>
<evidence type="ECO:0000313" key="2">
    <source>
        <dbReference type="Proteomes" id="UP001207468"/>
    </source>
</evidence>
<dbReference type="Proteomes" id="UP001207468">
    <property type="component" value="Unassembled WGS sequence"/>
</dbReference>
<proteinExistence type="predicted"/>
<gene>
    <name evidence="1" type="ORF">F5148DRAFT_984241</name>
</gene>
<dbReference type="EMBL" id="JAGFNK010000228">
    <property type="protein sequence ID" value="KAI9456907.1"/>
    <property type="molecule type" value="Genomic_DNA"/>
</dbReference>